<evidence type="ECO:0000256" key="4">
    <source>
        <dbReference type="ARBA" id="ARBA00023163"/>
    </source>
</evidence>
<evidence type="ECO:0000313" key="9">
    <source>
        <dbReference type="Proteomes" id="UP000515591"/>
    </source>
</evidence>
<dbReference type="Pfam" id="PF03466">
    <property type="entry name" value="LysR_substrate"/>
    <property type="match status" value="1"/>
</dbReference>
<evidence type="ECO:0000256" key="2">
    <source>
        <dbReference type="ARBA" id="ARBA00023015"/>
    </source>
</evidence>
<dbReference type="STRING" id="319939.SAMN05216263_101153"/>
<evidence type="ECO:0000313" key="6">
    <source>
        <dbReference type="EMBL" id="BBT14219.1"/>
    </source>
</evidence>
<evidence type="ECO:0000313" key="7">
    <source>
        <dbReference type="EMBL" id="MWK54940.1"/>
    </source>
</evidence>
<sequence>MRFPSMTALRALDAVARLGSVSAAARELSLTRSAISHQISSLEEALGFALTERIGRGIGLTYRGERYAREVQRALSSLREAALGLDQQEVSGRLCVSCNPGFATYWLCHHIGSFQRQYPQVQLQVVSPRTPDDTRNPQADLFIAYGMGDWPDQWVEQIVALRFFPVCSPRLINAHGGLKHPTELAGFPLLHMNDHSDWRVWLATAGASQVDASSGIVFSDAHCAQSACIAAQGVAIGDNLLSGDALARGLLVRPFETSIDSPRGYYLVADPLKAERPAVRAFGNWVRHQLQATTGDLRRERPHPGEPQALV</sequence>
<dbReference type="PRINTS" id="PR00039">
    <property type="entry name" value="HTHLYSR"/>
</dbReference>
<evidence type="ECO:0000256" key="3">
    <source>
        <dbReference type="ARBA" id="ARBA00023125"/>
    </source>
</evidence>
<keyword evidence="3" id="KW-0238">DNA-binding</keyword>
<dbReference type="InterPro" id="IPR036390">
    <property type="entry name" value="WH_DNA-bd_sf"/>
</dbReference>
<proteinExistence type="inferred from homology"/>
<dbReference type="PANTHER" id="PTHR30537:SF74">
    <property type="entry name" value="HTH-TYPE TRANSCRIPTIONAL REGULATOR TRPI"/>
    <property type="match status" value="1"/>
</dbReference>
<dbReference type="Gene3D" id="3.40.190.10">
    <property type="entry name" value="Periplasmic binding protein-like II"/>
    <property type="match status" value="2"/>
</dbReference>
<evidence type="ECO:0000313" key="8">
    <source>
        <dbReference type="Proteomes" id="UP000461288"/>
    </source>
</evidence>
<dbReference type="InterPro" id="IPR000847">
    <property type="entry name" value="LysR_HTH_N"/>
</dbReference>
<dbReference type="EMBL" id="WTFN01000005">
    <property type="protein sequence ID" value="MWK54940.1"/>
    <property type="molecule type" value="Genomic_DNA"/>
</dbReference>
<dbReference type="GO" id="GO:0043565">
    <property type="term" value="F:sequence-specific DNA binding"/>
    <property type="evidence" value="ECO:0007669"/>
    <property type="project" value="TreeGrafter"/>
</dbReference>
<keyword evidence="2" id="KW-0805">Transcription regulation</keyword>
<dbReference type="EMBL" id="AP022213">
    <property type="protein sequence ID" value="BBT14219.1"/>
    <property type="molecule type" value="Genomic_DNA"/>
</dbReference>
<dbReference type="RefSeq" id="WP_074967073.1">
    <property type="nucleotide sequence ID" value="NZ_AP022213.1"/>
</dbReference>
<protein>
    <submittedName>
        <fullName evidence="7">LysR family transcriptional regulator</fullName>
    </submittedName>
</protein>
<dbReference type="Proteomes" id="UP000515591">
    <property type="component" value="Chromosome"/>
</dbReference>
<gene>
    <name evidence="7" type="ORF">GO594_03030</name>
    <name evidence="6" type="ORF">WP8S17C03_02680</name>
</gene>
<dbReference type="InterPro" id="IPR036388">
    <property type="entry name" value="WH-like_DNA-bd_sf"/>
</dbReference>
<dbReference type="Pfam" id="PF00126">
    <property type="entry name" value="HTH_1"/>
    <property type="match status" value="1"/>
</dbReference>
<dbReference type="InterPro" id="IPR058163">
    <property type="entry name" value="LysR-type_TF_proteobact-type"/>
</dbReference>
<dbReference type="SUPFAM" id="SSF46785">
    <property type="entry name" value="Winged helix' DNA-binding domain"/>
    <property type="match status" value="1"/>
</dbReference>
<dbReference type="Proteomes" id="UP000461288">
    <property type="component" value="Unassembled WGS sequence"/>
</dbReference>
<dbReference type="GO" id="GO:0006351">
    <property type="term" value="P:DNA-templated transcription"/>
    <property type="evidence" value="ECO:0007669"/>
    <property type="project" value="TreeGrafter"/>
</dbReference>
<dbReference type="AlphaFoldDB" id="A0A1I0SJ93"/>
<dbReference type="GO" id="GO:0003700">
    <property type="term" value="F:DNA-binding transcription factor activity"/>
    <property type="evidence" value="ECO:0007669"/>
    <property type="project" value="InterPro"/>
</dbReference>
<comment type="similarity">
    <text evidence="1">Belongs to the LysR transcriptional regulatory family.</text>
</comment>
<feature type="domain" description="HTH lysR-type" evidence="5">
    <location>
        <begin position="4"/>
        <end position="61"/>
    </location>
</feature>
<dbReference type="InterPro" id="IPR005119">
    <property type="entry name" value="LysR_subst-bd"/>
</dbReference>
<reference evidence="7 8" key="2">
    <citation type="submission" date="2019-12" db="EMBL/GenBank/DDBJ databases">
        <title>Draft genome sequence of Pseudomonas otitidis recovered from a chicken carcass.</title>
        <authorList>
            <person name="Vieira T.R."/>
            <person name="Oliviera E.F.C."/>
            <person name="Silva N.M.V."/>
            <person name="Sambrano G.E."/>
            <person name="Cibulski S.P."/>
            <person name="Cardoso M.R.I."/>
        </authorList>
    </citation>
    <scope>NUCLEOTIDE SEQUENCE [LARGE SCALE GENOMIC DNA]</scope>
    <source>
        <strain evidence="7 8">25_K</strain>
    </source>
</reference>
<dbReference type="CDD" id="cd08432">
    <property type="entry name" value="PBP2_GcdR_TrpI_HvrB_AmpR_like"/>
    <property type="match status" value="1"/>
</dbReference>
<reference evidence="6 9" key="1">
    <citation type="submission" date="2019-12" db="EMBL/GenBank/DDBJ databases">
        <title>complete genome sequences of Pseudomonas otitidis str. WP8-S17-CRE-03 isolated from wastewater treatment plant effluent.</title>
        <authorList>
            <person name="Sekizuka T."/>
            <person name="Itokawa K."/>
            <person name="Yatsu K."/>
            <person name="Inamine Y."/>
            <person name="Kuroda M."/>
        </authorList>
    </citation>
    <scope>NUCLEOTIDE SEQUENCE [LARGE SCALE GENOMIC DNA]</scope>
    <source>
        <strain evidence="6 9">WP8-S17-CRE-03</strain>
    </source>
</reference>
<organism evidence="7 8">
    <name type="scientific">Metapseudomonas otitidis</name>
    <dbReference type="NCBI Taxonomy" id="319939"/>
    <lineage>
        <taxon>Bacteria</taxon>
        <taxon>Pseudomonadati</taxon>
        <taxon>Pseudomonadota</taxon>
        <taxon>Gammaproteobacteria</taxon>
        <taxon>Pseudomonadales</taxon>
        <taxon>Pseudomonadaceae</taxon>
        <taxon>Metapseudomonas</taxon>
    </lineage>
</organism>
<dbReference type="Gene3D" id="1.10.10.10">
    <property type="entry name" value="Winged helix-like DNA-binding domain superfamily/Winged helix DNA-binding domain"/>
    <property type="match status" value="1"/>
</dbReference>
<accession>A0A1I0SJ93</accession>
<evidence type="ECO:0000259" key="5">
    <source>
        <dbReference type="PROSITE" id="PS50931"/>
    </source>
</evidence>
<name>A0A1I0SJ93_9GAMM</name>
<dbReference type="PROSITE" id="PS50931">
    <property type="entry name" value="HTH_LYSR"/>
    <property type="match status" value="1"/>
</dbReference>
<dbReference type="PANTHER" id="PTHR30537">
    <property type="entry name" value="HTH-TYPE TRANSCRIPTIONAL REGULATOR"/>
    <property type="match status" value="1"/>
</dbReference>
<evidence type="ECO:0000256" key="1">
    <source>
        <dbReference type="ARBA" id="ARBA00009437"/>
    </source>
</evidence>
<keyword evidence="4" id="KW-0804">Transcription</keyword>
<dbReference type="SUPFAM" id="SSF53850">
    <property type="entry name" value="Periplasmic binding protein-like II"/>
    <property type="match status" value="1"/>
</dbReference>